<gene>
    <name evidence="7" type="primary">serA</name>
    <name evidence="7" type="ORF">GCM10010992_02920</name>
</gene>
<evidence type="ECO:0000256" key="4">
    <source>
        <dbReference type="RuleBase" id="RU003719"/>
    </source>
</evidence>
<name>A0ABQ2NG52_9FLAO</name>
<dbReference type="Pfam" id="PF02826">
    <property type="entry name" value="2-Hacid_dh_C"/>
    <property type="match status" value="1"/>
</dbReference>
<dbReference type="InterPro" id="IPR036291">
    <property type="entry name" value="NAD(P)-bd_dom_sf"/>
</dbReference>
<evidence type="ECO:0000256" key="1">
    <source>
        <dbReference type="ARBA" id="ARBA00005854"/>
    </source>
</evidence>
<feature type="domain" description="D-isomer specific 2-hydroxyacid dehydrogenase catalytic" evidence="5">
    <location>
        <begin position="7"/>
        <end position="314"/>
    </location>
</feature>
<dbReference type="SUPFAM" id="SSF51735">
    <property type="entry name" value="NAD(P)-binding Rossmann-fold domains"/>
    <property type="match status" value="1"/>
</dbReference>
<keyword evidence="2 4" id="KW-0560">Oxidoreductase</keyword>
<protein>
    <submittedName>
        <fullName evidence="7">3-phosphoglycerate dehydrogenase</fullName>
    </submittedName>
</protein>
<dbReference type="Proteomes" id="UP000620064">
    <property type="component" value="Unassembled WGS sequence"/>
</dbReference>
<evidence type="ECO:0000256" key="3">
    <source>
        <dbReference type="ARBA" id="ARBA00023027"/>
    </source>
</evidence>
<dbReference type="InterPro" id="IPR050418">
    <property type="entry name" value="D-iso_2-hydroxyacid_DH_PdxB"/>
</dbReference>
<keyword evidence="8" id="KW-1185">Reference proteome</keyword>
<proteinExistence type="inferred from homology"/>
<evidence type="ECO:0000259" key="6">
    <source>
        <dbReference type="Pfam" id="PF02826"/>
    </source>
</evidence>
<comment type="caution">
    <text evidence="7">The sequence shown here is derived from an EMBL/GenBank/DDBJ whole genome shotgun (WGS) entry which is preliminary data.</text>
</comment>
<evidence type="ECO:0000313" key="7">
    <source>
        <dbReference type="EMBL" id="GGP01658.1"/>
    </source>
</evidence>
<feature type="domain" description="D-isomer specific 2-hydroxyacid dehydrogenase NAD-binding" evidence="6">
    <location>
        <begin position="107"/>
        <end position="290"/>
    </location>
</feature>
<comment type="similarity">
    <text evidence="1 4">Belongs to the D-isomer specific 2-hydroxyacid dehydrogenase family.</text>
</comment>
<dbReference type="InterPro" id="IPR006139">
    <property type="entry name" value="D-isomer_2_OHA_DH_cat_dom"/>
</dbReference>
<dbReference type="InterPro" id="IPR006140">
    <property type="entry name" value="D-isomer_DH_NAD-bd"/>
</dbReference>
<dbReference type="Pfam" id="PF00389">
    <property type="entry name" value="2-Hacid_dh"/>
    <property type="match status" value="1"/>
</dbReference>
<dbReference type="RefSeq" id="WP_188616302.1">
    <property type="nucleotide sequence ID" value="NZ_BMLV01000001.1"/>
</dbReference>
<evidence type="ECO:0000259" key="5">
    <source>
        <dbReference type="Pfam" id="PF00389"/>
    </source>
</evidence>
<dbReference type="SUPFAM" id="SSF52283">
    <property type="entry name" value="Formate/glycerate dehydrogenase catalytic domain-like"/>
    <property type="match status" value="1"/>
</dbReference>
<organism evidence="7 8">
    <name type="scientific">Cloacibacterium rupense</name>
    <dbReference type="NCBI Taxonomy" id="517423"/>
    <lineage>
        <taxon>Bacteria</taxon>
        <taxon>Pseudomonadati</taxon>
        <taxon>Bacteroidota</taxon>
        <taxon>Flavobacteriia</taxon>
        <taxon>Flavobacteriales</taxon>
        <taxon>Weeksellaceae</taxon>
    </lineage>
</organism>
<dbReference type="EMBL" id="BMLV01000001">
    <property type="protein sequence ID" value="GGP01658.1"/>
    <property type="molecule type" value="Genomic_DNA"/>
</dbReference>
<keyword evidence="3" id="KW-0520">NAD</keyword>
<evidence type="ECO:0000313" key="8">
    <source>
        <dbReference type="Proteomes" id="UP000620064"/>
    </source>
</evidence>
<evidence type="ECO:0000256" key="2">
    <source>
        <dbReference type="ARBA" id="ARBA00023002"/>
    </source>
</evidence>
<sequence length="321" mass="35718">MKVLANDGISSSGETLLKEAGHEILEHRVSQEHLIRFINENQVDVLLVKNATSIDGEVIDSCKNLKIIGKSGIDMNNVAVDYAIEKGLYVISTPHSYSRAAAELVFAHFFSLARFLHDANRMMPLEGDTKFNLLKKSYQNSTELFGKTLGVIGSGNHAAEVIKIGISLGMNVLTYNEISKTEKVTLDFFDGQKLVFELKSVKFEEILEKSDFISVINTEKSGYLIDFEEFEIMKEGAYFVNLAKGAVNEVTLVDYLENKKLAGAALDVFEYEPKPDIQVLMHPSLSLSPNLASVTIDALEKTGIELAEQIIKISREYYAHI</sequence>
<reference evidence="8" key="1">
    <citation type="journal article" date="2019" name="Int. J. Syst. Evol. Microbiol.">
        <title>The Global Catalogue of Microorganisms (GCM) 10K type strain sequencing project: providing services to taxonomists for standard genome sequencing and annotation.</title>
        <authorList>
            <consortium name="The Broad Institute Genomics Platform"/>
            <consortium name="The Broad Institute Genome Sequencing Center for Infectious Disease"/>
            <person name="Wu L."/>
            <person name="Ma J."/>
        </authorList>
    </citation>
    <scope>NUCLEOTIDE SEQUENCE [LARGE SCALE GENOMIC DNA]</scope>
    <source>
        <strain evidence="8">CGMCC 1.7656</strain>
    </source>
</reference>
<dbReference type="PANTHER" id="PTHR43761:SF1">
    <property type="entry name" value="D-ISOMER SPECIFIC 2-HYDROXYACID DEHYDROGENASE CATALYTIC DOMAIN-CONTAINING PROTEIN-RELATED"/>
    <property type="match status" value="1"/>
</dbReference>
<dbReference type="Gene3D" id="3.40.50.720">
    <property type="entry name" value="NAD(P)-binding Rossmann-like Domain"/>
    <property type="match status" value="2"/>
</dbReference>
<dbReference type="PANTHER" id="PTHR43761">
    <property type="entry name" value="D-ISOMER SPECIFIC 2-HYDROXYACID DEHYDROGENASE FAMILY PROTEIN (AFU_ORTHOLOGUE AFUA_1G13630)"/>
    <property type="match status" value="1"/>
</dbReference>
<accession>A0ABQ2NG52</accession>